<evidence type="ECO:0000313" key="3">
    <source>
        <dbReference type="Proteomes" id="UP000279562"/>
    </source>
</evidence>
<organism evidence="2 3">
    <name type="scientific">Prevotella heparinolytica</name>
    <dbReference type="NCBI Taxonomy" id="28113"/>
    <lineage>
        <taxon>Bacteria</taxon>
        <taxon>Pseudomonadati</taxon>
        <taxon>Bacteroidota</taxon>
        <taxon>Bacteroidia</taxon>
        <taxon>Bacteroidales</taxon>
        <taxon>Bacteroidaceae</taxon>
        <taxon>Bacteroides</taxon>
    </lineage>
</organism>
<dbReference type="SUPFAM" id="SSF103088">
    <property type="entry name" value="OmpA-like"/>
    <property type="match status" value="1"/>
</dbReference>
<keyword evidence="3" id="KW-1185">Reference proteome</keyword>
<keyword evidence="1" id="KW-0732">Signal</keyword>
<dbReference type="EMBL" id="RQYF01000055">
    <property type="protein sequence ID" value="RRD89271.1"/>
    <property type="molecule type" value="Genomic_DNA"/>
</dbReference>
<feature type="chain" id="PRO_5018324304" evidence="1">
    <location>
        <begin position="20"/>
        <end position="408"/>
    </location>
</feature>
<feature type="signal peptide" evidence="1">
    <location>
        <begin position="1"/>
        <end position="19"/>
    </location>
</feature>
<dbReference type="InterPro" id="IPR021958">
    <property type="entry name" value="DUF3575"/>
</dbReference>
<accession>A0A3P2A1H6</accession>
<dbReference type="RefSeq" id="WP_125239645.1">
    <property type="nucleotide sequence ID" value="NZ_RQYF01000055.1"/>
</dbReference>
<comment type="caution">
    <text evidence="2">The sequence shown here is derived from an EMBL/GenBank/DDBJ whole genome shotgun (WGS) entry which is preliminary data.</text>
</comment>
<dbReference type="AlphaFoldDB" id="A0A3P2A1H6"/>
<sequence>MKRPFILLFLLLCLGHSRAQESGIRRGTDSVRVYFRQGESRPDPYFRDNGARVRAFTERFRTLLQDPSRRIRGLRVTGGASPEGSTALNQRLSERRAEAIRQMVSGYFPHEFGWLSTVPKGIDWEGLERLVLSDEYMPYRHEVLDILRHTPEWLMRDGQVTDGRKRRLGMLGGGYAWRYMESRFFPELRASTLHVWYETEEVREAVKDTVYILPPEPAEAVPAPRERRPFYMAVKTNLLYDALVLPNLGLEFYVGRGWSVAGNWMYTWLKSDRRHRYHRIYGGDLEVRRWLSYGRKPLTGHHIGVYGQLLTYDLEWGGRGYLGDRWSYGGGLSYGYSAPIGRRLNLDFSIGIGYLGGEYYEYIPQGGGYLWQATKQRRWFGPAKAEVSLVWLLGHDNYNGKRRSQIGK</sequence>
<gene>
    <name evidence="2" type="ORF">EII33_10350</name>
</gene>
<evidence type="ECO:0000256" key="1">
    <source>
        <dbReference type="SAM" id="SignalP"/>
    </source>
</evidence>
<reference evidence="2 3" key="1">
    <citation type="submission" date="2018-11" db="EMBL/GenBank/DDBJ databases">
        <title>Genomes From Bacteria Associated with the Canine Oral Cavity: a Test Case for Automated Genome-Based Taxonomic Assignment.</title>
        <authorList>
            <person name="Coil D.A."/>
            <person name="Jospin G."/>
            <person name="Darling A.E."/>
            <person name="Wallis C."/>
            <person name="Davis I.J."/>
            <person name="Harris S."/>
            <person name="Eisen J.A."/>
            <person name="Holcombe L.J."/>
            <person name="O'Flynn C."/>
        </authorList>
    </citation>
    <scope>NUCLEOTIDE SEQUENCE [LARGE SCALE GENOMIC DNA]</scope>
    <source>
        <strain evidence="2 3">OH1047_COT-310</strain>
    </source>
</reference>
<dbReference type="Gene3D" id="3.30.1330.60">
    <property type="entry name" value="OmpA-like domain"/>
    <property type="match status" value="1"/>
</dbReference>
<evidence type="ECO:0000313" key="2">
    <source>
        <dbReference type="EMBL" id="RRD89271.1"/>
    </source>
</evidence>
<proteinExistence type="predicted"/>
<name>A0A3P2A1H6_9BACE</name>
<dbReference type="Proteomes" id="UP000279562">
    <property type="component" value="Unassembled WGS sequence"/>
</dbReference>
<dbReference type="InterPro" id="IPR036737">
    <property type="entry name" value="OmpA-like_sf"/>
</dbReference>
<protein>
    <submittedName>
        <fullName evidence="2">DUF3575 domain-containing protein</fullName>
    </submittedName>
</protein>
<dbReference type="Pfam" id="PF12099">
    <property type="entry name" value="DUF3575"/>
    <property type="match status" value="1"/>
</dbReference>